<keyword evidence="1" id="KW-0175">Coiled coil</keyword>
<dbReference type="PROSITE" id="PS51257">
    <property type="entry name" value="PROKAR_LIPOPROTEIN"/>
    <property type="match status" value="1"/>
</dbReference>
<feature type="signal peptide" evidence="2">
    <location>
        <begin position="1"/>
        <end position="23"/>
    </location>
</feature>
<gene>
    <name evidence="4" type="ORF">JYU14_02595</name>
</gene>
<keyword evidence="5" id="KW-1185">Reference proteome</keyword>
<name>A0ABS3AVG0_9BACT</name>
<evidence type="ECO:0000259" key="3">
    <source>
        <dbReference type="PROSITE" id="PS51782"/>
    </source>
</evidence>
<evidence type="ECO:0000313" key="5">
    <source>
        <dbReference type="Proteomes" id="UP000722121"/>
    </source>
</evidence>
<organism evidence="4 5">
    <name type="scientific">Simkania negevensis</name>
    <dbReference type="NCBI Taxonomy" id="83561"/>
    <lineage>
        <taxon>Bacteria</taxon>
        <taxon>Pseudomonadati</taxon>
        <taxon>Chlamydiota</taxon>
        <taxon>Chlamydiia</taxon>
        <taxon>Parachlamydiales</taxon>
        <taxon>Simkaniaceae</taxon>
        <taxon>Simkania</taxon>
    </lineage>
</organism>
<accession>A0ABS3AVG0</accession>
<reference evidence="4 5" key="1">
    <citation type="submission" date="2021-02" db="EMBL/GenBank/DDBJ databases">
        <title>Activity-based single-cell genomes from oceanic crustal fluid captures similar information to metagenomic and metatranscriptomic surveys with orders of magnitude less sampling.</title>
        <authorList>
            <person name="D'Angelo T.S."/>
            <person name="Orcutt B.N."/>
        </authorList>
    </citation>
    <scope>NUCLEOTIDE SEQUENCE [LARGE SCALE GENOMIC DNA]</scope>
    <source>
        <strain evidence="4">AH-315-G07</strain>
    </source>
</reference>
<dbReference type="Pfam" id="PF01476">
    <property type="entry name" value="LysM"/>
    <property type="match status" value="1"/>
</dbReference>
<feature type="domain" description="LysM" evidence="3">
    <location>
        <begin position="159"/>
        <end position="216"/>
    </location>
</feature>
<evidence type="ECO:0000256" key="1">
    <source>
        <dbReference type="SAM" id="Coils"/>
    </source>
</evidence>
<evidence type="ECO:0000256" key="2">
    <source>
        <dbReference type="SAM" id="SignalP"/>
    </source>
</evidence>
<dbReference type="InterPro" id="IPR036779">
    <property type="entry name" value="LysM_dom_sf"/>
</dbReference>
<proteinExistence type="predicted"/>
<dbReference type="PROSITE" id="PS51782">
    <property type="entry name" value="LYSM"/>
    <property type="match status" value="1"/>
</dbReference>
<dbReference type="InterPro" id="IPR018392">
    <property type="entry name" value="LysM"/>
</dbReference>
<keyword evidence="2" id="KW-0732">Signal</keyword>
<dbReference type="EMBL" id="JAFITR010000043">
    <property type="protein sequence ID" value="MBN4066952.1"/>
    <property type="molecule type" value="Genomic_DNA"/>
</dbReference>
<evidence type="ECO:0000313" key="4">
    <source>
        <dbReference type="EMBL" id="MBN4066952.1"/>
    </source>
</evidence>
<protein>
    <submittedName>
        <fullName evidence="4">LysM peptidoglycan-binding domain-containing protein</fullName>
    </submittedName>
</protein>
<dbReference type="Gene3D" id="3.10.350.10">
    <property type="entry name" value="LysM domain"/>
    <property type="match status" value="1"/>
</dbReference>
<sequence length="245" mass="28531">MRGVYSCCLLLAALTFLSTSCQQKKGYPNYAQRQYLEQQVKGEQPFAPVALNEQGEEDLLLDIPLTLDSDFWKRKPYESIDHWRYRLQTVLVRDKNEIEIGKDRLINLENHQRHLIDEIEATLALNEKLSKELAHYTDKREKAVEEEESVWERHLPPFTIHLVEKGDTLCSIAREYYNQSCSPDGILPTAVDQIMLWNQGWLRNPDEITAGVGLVLFFDPRHPQSNEEVANHIEYVKSQNDKKVH</sequence>
<feature type="coiled-coil region" evidence="1">
    <location>
        <begin position="119"/>
        <end position="146"/>
    </location>
</feature>
<comment type="caution">
    <text evidence="4">The sequence shown here is derived from an EMBL/GenBank/DDBJ whole genome shotgun (WGS) entry which is preliminary data.</text>
</comment>
<dbReference type="CDD" id="cd00118">
    <property type="entry name" value="LysM"/>
    <property type="match status" value="1"/>
</dbReference>
<feature type="chain" id="PRO_5046936431" evidence="2">
    <location>
        <begin position="24"/>
        <end position="245"/>
    </location>
</feature>
<dbReference type="Proteomes" id="UP000722121">
    <property type="component" value="Unassembled WGS sequence"/>
</dbReference>